<sequence length="285" mass="32061">MSAGSEMSGPVSPGPALPVCAALGLVSLLCFMAGFGTGVEFVRFLSFGALLRNISEGSEGESPLLWRDAIGDSQFLRSLGINVALLLVFVFQHSLMAWPPLKEWVIRVFGVLQRSVYILCTAVSLQIMMRYWQSFPSGPFLWNVPTAPWSTLFPVICALLHTISWLLIFSVLLIFDYAELMGIKQVYYHCFGMGDPLSHKSPRAARLYAHLRHPVFLELLVILWVVPSLPPDRLLLASALTLYVSCVHRLDVQDYSYLRSQLEKKFSLFTREEASADRETLWKND</sequence>
<evidence type="ECO:0000256" key="5">
    <source>
        <dbReference type="ARBA" id="ARBA00022989"/>
    </source>
</evidence>
<dbReference type="PANTHER" id="PTHR31040">
    <property type="entry name" value="NURIM"/>
    <property type="match status" value="1"/>
</dbReference>
<evidence type="ECO:0000256" key="1">
    <source>
        <dbReference type="ARBA" id="ARBA00004473"/>
    </source>
</evidence>
<feature type="transmembrane region" description="Helical" evidence="9">
    <location>
        <begin position="116"/>
        <end position="132"/>
    </location>
</feature>
<comment type="similarity">
    <text evidence="2">Belongs to the nurim family.</text>
</comment>
<evidence type="ECO:0000256" key="7">
    <source>
        <dbReference type="ARBA" id="ARBA00031700"/>
    </source>
</evidence>
<evidence type="ECO:0000256" key="6">
    <source>
        <dbReference type="ARBA" id="ARBA00023136"/>
    </source>
</evidence>
<evidence type="ECO:0000256" key="3">
    <source>
        <dbReference type="ARBA" id="ARBA00013379"/>
    </source>
</evidence>
<comment type="caution">
    <text evidence="10">The sequence shown here is derived from an EMBL/GenBank/DDBJ whole genome shotgun (WGS) entry which is preliminary data.</text>
</comment>
<evidence type="ECO:0000313" key="10">
    <source>
        <dbReference type="EMBL" id="CAI9621567.1"/>
    </source>
</evidence>
<name>A0ABN9HIF6_9NEOB</name>
<evidence type="ECO:0000256" key="4">
    <source>
        <dbReference type="ARBA" id="ARBA00022692"/>
    </source>
</evidence>
<feature type="transmembrane region" description="Helical" evidence="9">
    <location>
        <begin position="152"/>
        <end position="175"/>
    </location>
</feature>
<evidence type="ECO:0000256" key="9">
    <source>
        <dbReference type="SAM" id="Phobius"/>
    </source>
</evidence>
<dbReference type="PANTHER" id="PTHR31040:SF1">
    <property type="entry name" value="NURIM"/>
    <property type="match status" value="1"/>
</dbReference>
<keyword evidence="11" id="KW-1185">Reference proteome</keyword>
<gene>
    <name evidence="10" type="ORF">SPARVUS_LOCUS16157750</name>
</gene>
<keyword evidence="5 9" id="KW-1133">Transmembrane helix</keyword>
<proteinExistence type="inferred from homology"/>
<keyword evidence="4 9" id="KW-0812">Transmembrane</keyword>
<comment type="subcellular location">
    <subcellularLocation>
        <location evidence="1">Nucleus inner membrane</location>
        <topology evidence="1">Multi-pass membrane protein</topology>
    </subcellularLocation>
</comment>
<protein>
    <recommendedName>
        <fullName evidence="3">Nurim</fullName>
    </recommendedName>
    <alternativeName>
        <fullName evidence="8">Nuclear envelope membrane protein</fullName>
    </alternativeName>
    <alternativeName>
        <fullName evidence="7">Nuclear rim protein</fullName>
    </alternativeName>
</protein>
<reference evidence="10" key="1">
    <citation type="submission" date="2023-05" db="EMBL/GenBank/DDBJ databases">
        <authorList>
            <person name="Stuckert A."/>
        </authorList>
    </citation>
    <scope>NUCLEOTIDE SEQUENCE</scope>
</reference>
<evidence type="ECO:0000256" key="8">
    <source>
        <dbReference type="ARBA" id="ARBA00032957"/>
    </source>
</evidence>
<dbReference type="EMBL" id="CATNWA010021168">
    <property type="protein sequence ID" value="CAI9621567.1"/>
    <property type="molecule type" value="Genomic_DNA"/>
</dbReference>
<evidence type="ECO:0000313" key="11">
    <source>
        <dbReference type="Proteomes" id="UP001162483"/>
    </source>
</evidence>
<evidence type="ECO:0000256" key="2">
    <source>
        <dbReference type="ARBA" id="ARBA00010631"/>
    </source>
</evidence>
<keyword evidence="6 9" id="KW-0472">Membrane</keyword>
<organism evidence="10 11">
    <name type="scientific">Staurois parvus</name>
    <dbReference type="NCBI Taxonomy" id="386267"/>
    <lineage>
        <taxon>Eukaryota</taxon>
        <taxon>Metazoa</taxon>
        <taxon>Chordata</taxon>
        <taxon>Craniata</taxon>
        <taxon>Vertebrata</taxon>
        <taxon>Euteleostomi</taxon>
        <taxon>Amphibia</taxon>
        <taxon>Batrachia</taxon>
        <taxon>Anura</taxon>
        <taxon>Neobatrachia</taxon>
        <taxon>Ranoidea</taxon>
        <taxon>Ranidae</taxon>
        <taxon>Staurois</taxon>
    </lineage>
</organism>
<dbReference type="Proteomes" id="UP001162483">
    <property type="component" value="Unassembled WGS sequence"/>
</dbReference>
<accession>A0ABN9HIF6</accession>
<dbReference type="InterPro" id="IPR033580">
    <property type="entry name" value="Nurim-like"/>
</dbReference>
<feature type="transmembrane region" description="Helical" evidence="9">
    <location>
        <begin position="75"/>
        <end position="95"/>
    </location>
</feature>